<proteinExistence type="predicted"/>
<sequence length="109" mass="11613">MANSSKEVRLIPPSSIETELSSHYRSGNRFRPVARCPGATMNISQACLRSFPLAADVFADKFVTPIGGVAVTVAHVAARVHSSGRSGPGTWQCHLQGVIWILEPGTKAV</sequence>
<evidence type="ECO:0000313" key="2">
    <source>
        <dbReference type="Proteomes" id="UP001417504"/>
    </source>
</evidence>
<protein>
    <submittedName>
        <fullName evidence="1">Uncharacterized protein</fullName>
    </submittedName>
</protein>
<evidence type="ECO:0000313" key="1">
    <source>
        <dbReference type="EMBL" id="KAK9145282.1"/>
    </source>
</evidence>
<keyword evidence="2" id="KW-1185">Reference proteome</keyword>
<comment type="caution">
    <text evidence="1">The sequence shown here is derived from an EMBL/GenBank/DDBJ whole genome shotgun (WGS) entry which is preliminary data.</text>
</comment>
<organism evidence="1 2">
    <name type="scientific">Stephania japonica</name>
    <dbReference type="NCBI Taxonomy" id="461633"/>
    <lineage>
        <taxon>Eukaryota</taxon>
        <taxon>Viridiplantae</taxon>
        <taxon>Streptophyta</taxon>
        <taxon>Embryophyta</taxon>
        <taxon>Tracheophyta</taxon>
        <taxon>Spermatophyta</taxon>
        <taxon>Magnoliopsida</taxon>
        <taxon>Ranunculales</taxon>
        <taxon>Menispermaceae</taxon>
        <taxon>Menispermoideae</taxon>
        <taxon>Cissampelideae</taxon>
        <taxon>Stephania</taxon>
    </lineage>
</organism>
<dbReference type="AlphaFoldDB" id="A0AAP0PIH9"/>
<gene>
    <name evidence="1" type="ORF">Sjap_005185</name>
</gene>
<name>A0AAP0PIH9_9MAGN</name>
<dbReference type="Proteomes" id="UP001417504">
    <property type="component" value="Unassembled WGS sequence"/>
</dbReference>
<accession>A0AAP0PIH9</accession>
<reference evidence="1 2" key="1">
    <citation type="submission" date="2024-01" db="EMBL/GenBank/DDBJ databases">
        <title>Genome assemblies of Stephania.</title>
        <authorList>
            <person name="Yang L."/>
        </authorList>
    </citation>
    <scope>NUCLEOTIDE SEQUENCE [LARGE SCALE GENOMIC DNA]</scope>
    <source>
        <strain evidence="1">QJT</strain>
        <tissue evidence="1">Leaf</tissue>
    </source>
</reference>
<dbReference type="EMBL" id="JBBNAE010000002">
    <property type="protein sequence ID" value="KAK9145282.1"/>
    <property type="molecule type" value="Genomic_DNA"/>
</dbReference>